<sequence length="88" mass="9789">MPSDTKGIERKIPVVKEETGWEGNQLGNNLRAQHCSKAVVNKNSTDEVSTSSVQTKIETSWRTRTKLVKVKPACAHVLKVKKACRSIK</sequence>
<evidence type="ECO:0000313" key="1">
    <source>
        <dbReference type="EMBL" id="KZV45262.1"/>
    </source>
</evidence>
<keyword evidence="2" id="KW-1185">Reference proteome</keyword>
<organism evidence="1 2">
    <name type="scientific">Dorcoceras hygrometricum</name>
    <dbReference type="NCBI Taxonomy" id="472368"/>
    <lineage>
        <taxon>Eukaryota</taxon>
        <taxon>Viridiplantae</taxon>
        <taxon>Streptophyta</taxon>
        <taxon>Embryophyta</taxon>
        <taxon>Tracheophyta</taxon>
        <taxon>Spermatophyta</taxon>
        <taxon>Magnoliopsida</taxon>
        <taxon>eudicotyledons</taxon>
        <taxon>Gunneridae</taxon>
        <taxon>Pentapetalae</taxon>
        <taxon>asterids</taxon>
        <taxon>lamiids</taxon>
        <taxon>Lamiales</taxon>
        <taxon>Gesneriaceae</taxon>
        <taxon>Didymocarpoideae</taxon>
        <taxon>Trichosporeae</taxon>
        <taxon>Loxocarpinae</taxon>
        <taxon>Dorcoceras</taxon>
    </lineage>
</organism>
<evidence type="ECO:0000313" key="2">
    <source>
        <dbReference type="Proteomes" id="UP000250235"/>
    </source>
</evidence>
<gene>
    <name evidence="1" type="ORF">F511_16845</name>
</gene>
<accession>A0A2Z7CDY1</accession>
<dbReference type="Proteomes" id="UP000250235">
    <property type="component" value="Unassembled WGS sequence"/>
</dbReference>
<reference evidence="1 2" key="1">
    <citation type="journal article" date="2015" name="Proc. Natl. Acad. Sci. U.S.A.">
        <title>The resurrection genome of Boea hygrometrica: A blueprint for survival of dehydration.</title>
        <authorList>
            <person name="Xiao L."/>
            <person name="Yang G."/>
            <person name="Zhang L."/>
            <person name="Yang X."/>
            <person name="Zhao S."/>
            <person name="Ji Z."/>
            <person name="Zhou Q."/>
            <person name="Hu M."/>
            <person name="Wang Y."/>
            <person name="Chen M."/>
            <person name="Xu Y."/>
            <person name="Jin H."/>
            <person name="Xiao X."/>
            <person name="Hu G."/>
            <person name="Bao F."/>
            <person name="Hu Y."/>
            <person name="Wan P."/>
            <person name="Li L."/>
            <person name="Deng X."/>
            <person name="Kuang T."/>
            <person name="Xiang C."/>
            <person name="Zhu J.K."/>
            <person name="Oliver M.J."/>
            <person name="He Y."/>
        </authorList>
    </citation>
    <scope>NUCLEOTIDE SEQUENCE [LARGE SCALE GENOMIC DNA]</scope>
    <source>
        <strain evidence="2">cv. XS01</strain>
    </source>
</reference>
<proteinExistence type="predicted"/>
<name>A0A2Z7CDY1_9LAMI</name>
<protein>
    <submittedName>
        <fullName evidence="1">Uncharacterized protein</fullName>
    </submittedName>
</protein>
<dbReference type="AlphaFoldDB" id="A0A2Z7CDY1"/>
<dbReference type="EMBL" id="KQ996412">
    <property type="protein sequence ID" value="KZV45262.1"/>
    <property type="molecule type" value="Genomic_DNA"/>
</dbReference>